<dbReference type="RefSeq" id="WP_111062319.1">
    <property type="nucleotide sequence ID" value="NZ_JBHUCU010000002.1"/>
</dbReference>
<dbReference type="Gene3D" id="3.30.70.1320">
    <property type="entry name" value="Multidrug efflux transporter AcrB pore domain like"/>
    <property type="match status" value="1"/>
</dbReference>
<dbReference type="Gene3D" id="1.20.1640.10">
    <property type="entry name" value="Multidrug efflux transporter AcrB transmembrane domain"/>
    <property type="match status" value="4"/>
</dbReference>
<dbReference type="Proteomes" id="UP000249248">
    <property type="component" value="Unassembled WGS sequence"/>
</dbReference>
<dbReference type="GO" id="GO:0005886">
    <property type="term" value="C:plasma membrane"/>
    <property type="evidence" value="ECO:0007669"/>
    <property type="project" value="TreeGrafter"/>
</dbReference>
<feature type="transmembrane region" description="Helical" evidence="1">
    <location>
        <begin position="1187"/>
        <end position="1212"/>
    </location>
</feature>
<dbReference type="Gene3D" id="3.30.70.1440">
    <property type="entry name" value="Multidrug efflux transporter AcrB pore domain"/>
    <property type="match status" value="1"/>
</dbReference>
<dbReference type="InterPro" id="IPR001036">
    <property type="entry name" value="Acrflvin-R"/>
</dbReference>
<feature type="transmembrane region" description="Helical" evidence="1">
    <location>
        <begin position="456"/>
        <end position="481"/>
    </location>
</feature>
<keyword evidence="3" id="KW-1185">Reference proteome</keyword>
<accession>A0A2W1NJN2</accession>
<dbReference type="PANTHER" id="PTHR32063:SF19">
    <property type="entry name" value="CATION EFFLUX SYSTEM PROTEIN CUSA"/>
    <property type="match status" value="1"/>
</dbReference>
<dbReference type="SUPFAM" id="SSF82693">
    <property type="entry name" value="Multidrug efflux transporter AcrB pore domain, PN1, PN2, PC1 and PC2 subdomains"/>
    <property type="match status" value="2"/>
</dbReference>
<dbReference type="Gene3D" id="3.30.2090.10">
    <property type="entry name" value="Multidrug efflux transporter AcrB TolC docking domain, DN and DC subdomains"/>
    <property type="match status" value="2"/>
</dbReference>
<keyword evidence="1" id="KW-1133">Transmembrane helix</keyword>
<dbReference type="AlphaFoldDB" id="A0A2W1NJN2"/>
<dbReference type="PANTHER" id="PTHR32063">
    <property type="match status" value="1"/>
</dbReference>
<dbReference type="EMBL" id="QKSB01000002">
    <property type="protein sequence ID" value="PZE18166.1"/>
    <property type="molecule type" value="Genomic_DNA"/>
</dbReference>
<feature type="transmembrane region" description="Helical" evidence="1">
    <location>
        <begin position="1159"/>
        <end position="1175"/>
    </location>
</feature>
<comment type="caution">
    <text evidence="2">The sequence shown here is derived from an EMBL/GenBank/DDBJ whole genome shotgun (WGS) entry which is preliminary data.</text>
</comment>
<dbReference type="Pfam" id="PF00873">
    <property type="entry name" value="ACR_tran"/>
    <property type="match status" value="4"/>
</dbReference>
<organism evidence="2 3">
    <name type="scientific">Putridiphycobacter roseus</name>
    <dbReference type="NCBI Taxonomy" id="2219161"/>
    <lineage>
        <taxon>Bacteria</taxon>
        <taxon>Pseudomonadati</taxon>
        <taxon>Bacteroidota</taxon>
        <taxon>Flavobacteriia</taxon>
        <taxon>Flavobacteriales</taxon>
        <taxon>Crocinitomicaceae</taxon>
        <taxon>Putridiphycobacter</taxon>
    </lineage>
</organism>
<feature type="transmembrane region" description="Helical" evidence="1">
    <location>
        <begin position="501"/>
        <end position="519"/>
    </location>
</feature>
<feature type="transmembrane region" description="Helical" evidence="1">
    <location>
        <begin position="1031"/>
        <end position="1050"/>
    </location>
</feature>
<sequence length="1232" mass="136893">MLNNIIKFFLDNKLVAWLMLGLFVIWGLVTAPFNFESDWLPRDPVAVDAIPDIGENQQIVFTKWMGRSPQDVEDQITYPLTSSLLGIPGVKSVRSNSMFGFSSIYLIFEEEVEFYWSRSRILEKLNSLPANLLPDGVQPTLGPDATALGQIYWYTLEGRDKDGNTTGGWDLQELRTIQDFYVKNALQSSGGVSEVASIGGFVKEYQVDVNPDKMKAYGITLNQVMKATKESNLDIGAQTLEINMAEYFVRGLGYVKSIEDIEQSVVKVTDNVPIRIKDIAVVHLGPATRRGILDKGGAPAVGGVVVARYGANPLEIINNVKKKIEELKGGLPSKTLADGTISQVTIVPFYDRTQLINETIGTLEEALTLEVLITIIVVILMLLNLKSSLLISASLPVAVFMCFIAMRYFGIDANIVALSGIAIAVGTMVDMGIVLTESMITQMKIAPENQPLQKTIYIATVDVASAVITAVATTIVSFLPVFTMEASEGKLFRPLAYTKSFALIASIILAITVIPALAVQLFKFKSKGKTSSYFSNGGLVLFSIALLFTSYSFFGFFGFVVGVGGIINSYYKDQKSEKWIVRFDYVRNITYALLVAWLLAKTWMPLGVLKSELTNFIFVVLIIGLLISFFYVIIHFYEKILSFLISVKYVFIGLLILLLISGFYIFKNTGQEFMPSLNEGSFLLMPTAMPHSGMEMNEANLRLLDMSVSSIPEVEMVVGKAGRIESSLDPAPMSMYENIISYKSEYKLDKDGHRVRFKVDKKGVFVMDANGDLIPDDNGNYFRQWRDHIKSPDDIWTEIVNATKIPSLTSAPKLQPIETRLVMLATGMRAPMGIKVKGTDLKTIEAFGLQLELFLKEVKGVKSSAVFAERIVGKPYMMLDIKRDIISKYGLSVVEVQNQIQTAIGGMVMTSTVEGRERYGIRLRYPLELRNDPEKIKAISIATPIGAQVPLGDLIELKYEQGPQSIKSEDGFLIGYVLFDKEAGFSEVELVKDAQAYFDKKTSEGVLNVPTGITYKFAGNYEQQVRANKRLGIVIPIALVLIFLILYFQFKSIITSLFVFSGVFVAFSGGFIMIWLYGQDWFLNFDFFGTNMRDLFQVQHINLSVAVWVGFLALFGIATDDGVLVATFLKDSFKSNKPNSIAEIKDAVVEGGLRRVKPAMMTTATTILALLPILTSTGKGSDIMLPMAIPSFGGMVLNIITMFTVPVLYFVWQETRFKWGLYKYQKESTKIK</sequence>
<keyword evidence="1" id="KW-0812">Transmembrane</keyword>
<feature type="transmembrane region" description="Helical" evidence="1">
    <location>
        <begin position="390"/>
        <end position="409"/>
    </location>
</feature>
<feature type="transmembrane region" description="Helical" evidence="1">
    <location>
        <begin position="415"/>
        <end position="435"/>
    </location>
</feature>
<gene>
    <name evidence="2" type="ORF">DNU06_06005</name>
</gene>
<reference evidence="2 3" key="1">
    <citation type="submission" date="2018-06" db="EMBL/GenBank/DDBJ databases">
        <title>The draft genome sequence of Crocinitomix sp. SM1701.</title>
        <authorList>
            <person name="Zhang X."/>
        </authorList>
    </citation>
    <scope>NUCLEOTIDE SEQUENCE [LARGE SCALE GENOMIC DNA]</scope>
    <source>
        <strain evidence="2 3">SM1701</strain>
    </source>
</reference>
<feature type="transmembrane region" description="Helical" evidence="1">
    <location>
        <begin position="1057"/>
        <end position="1078"/>
    </location>
</feature>
<feature type="transmembrane region" description="Helical" evidence="1">
    <location>
        <begin position="583"/>
        <end position="604"/>
    </location>
</feature>
<dbReference type="SUPFAM" id="SSF82714">
    <property type="entry name" value="Multidrug efflux transporter AcrB TolC docking domain, DN and DC subdomains"/>
    <property type="match status" value="2"/>
</dbReference>
<protein>
    <submittedName>
        <fullName evidence="2">Cation transporter</fullName>
    </submittedName>
</protein>
<dbReference type="GO" id="GO:0042910">
    <property type="term" value="F:xenobiotic transmembrane transporter activity"/>
    <property type="evidence" value="ECO:0007669"/>
    <property type="project" value="TreeGrafter"/>
</dbReference>
<dbReference type="Gene3D" id="3.30.70.1430">
    <property type="entry name" value="Multidrug efflux transporter AcrB pore domain"/>
    <property type="match status" value="2"/>
</dbReference>
<dbReference type="PRINTS" id="PR00702">
    <property type="entry name" value="ACRIFLAVINRP"/>
</dbReference>
<evidence type="ECO:0000256" key="1">
    <source>
        <dbReference type="SAM" id="Phobius"/>
    </source>
</evidence>
<evidence type="ECO:0000313" key="3">
    <source>
        <dbReference type="Proteomes" id="UP000249248"/>
    </source>
</evidence>
<feature type="transmembrane region" description="Helical" evidence="1">
    <location>
        <begin position="1105"/>
        <end position="1129"/>
    </location>
</feature>
<name>A0A2W1NJN2_9FLAO</name>
<evidence type="ECO:0000313" key="2">
    <source>
        <dbReference type="EMBL" id="PZE18166.1"/>
    </source>
</evidence>
<dbReference type="InterPro" id="IPR027463">
    <property type="entry name" value="AcrB_DN_DC_subdom"/>
</dbReference>
<feature type="transmembrane region" description="Helical" evidence="1">
    <location>
        <begin position="649"/>
        <end position="666"/>
    </location>
</feature>
<dbReference type="SUPFAM" id="SSF82866">
    <property type="entry name" value="Multidrug efflux transporter AcrB transmembrane domain"/>
    <property type="match status" value="2"/>
</dbReference>
<proteinExistence type="predicted"/>
<feature type="transmembrane region" description="Helical" evidence="1">
    <location>
        <begin position="616"/>
        <end position="637"/>
    </location>
</feature>
<dbReference type="OrthoDB" id="9758757at2"/>
<keyword evidence="1" id="KW-0472">Membrane</keyword>